<gene>
    <name evidence="1" type="ORF">PAPOLLO_LOCUS3830</name>
</gene>
<dbReference type="OrthoDB" id="125347at2759"/>
<evidence type="ECO:0000313" key="2">
    <source>
        <dbReference type="Proteomes" id="UP000691718"/>
    </source>
</evidence>
<dbReference type="EMBL" id="CAJQZP010000220">
    <property type="protein sequence ID" value="CAG4948668.1"/>
    <property type="molecule type" value="Genomic_DNA"/>
</dbReference>
<keyword evidence="2" id="KW-1185">Reference proteome</keyword>
<protein>
    <submittedName>
        <fullName evidence="1">(apollo) hypothetical protein</fullName>
    </submittedName>
</protein>
<dbReference type="Proteomes" id="UP000691718">
    <property type="component" value="Unassembled WGS sequence"/>
</dbReference>
<proteinExistence type="predicted"/>
<reference evidence="1" key="1">
    <citation type="submission" date="2021-04" db="EMBL/GenBank/DDBJ databases">
        <authorList>
            <person name="Tunstrom K."/>
        </authorList>
    </citation>
    <scope>NUCLEOTIDE SEQUENCE</scope>
</reference>
<dbReference type="AlphaFoldDB" id="A0A8S3WA54"/>
<evidence type="ECO:0000313" key="1">
    <source>
        <dbReference type="EMBL" id="CAG4948668.1"/>
    </source>
</evidence>
<comment type="caution">
    <text evidence="1">The sequence shown here is derived from an EMBL/GenBank/DDBJ whole genome shotgun (WGS) entry which is preliminary data.</text>
</comment>
<accession>A0A8S3WA54</accession>
<name>A0A8S3WA54_PARAO</name>
<organism evidence="1 2">
    <name type="scientific">Parnassius apollo</name>
    <name type="common">Apollo butterfly</name>
    <name type="synonym">Papilio apollo</name>
    <dbReference type="NCBI Taxonomy" id="110799"/>
    <lineage>
        <taxon>Eukaryota</taxon>
        <taxon>Metazoa</taxon>
        <taxon>Ecdysozoa</taxon>
        <taxon>Arthropoda</taxon>
        <taxon>Hexapoda</taxon>
        <taxon>Insecta</taxon>
        <taxon>Pterygota</taxon>
        <taxon>Neoptera</taxon>
        <taxon>Endopterygota</taxon>
        <taxon>Lepidoptera</taxon>
        <taxon>Glossata</taxon>
        <taxon>Ditrysia</taxon>
        <taxon>Papilionoidea</taxon>
        <taxon>Papilionidae</taxon>
        <taxon>Parnassiinae</taxon>
        <taxon>Parnassini</taxon>
        <taxon>Parnassius</taxon>
        <taxon>Parnassius</taxon>
    </lineage>
</organism>
<sequence length="120" mass="13890">MSKRKRAVLSLKDKVKQHSDFFVDELKEFLNGKEYDLDFVYNADETGLNWKALTSKSLASRHENAAPRHKSNSSIILHDDFKEITEAMEIVSVDEGYDEENIKEWLNYDSGDPGFQILTF</sequence>